<proteinExistence type="predicted"/>
<organism evidence="1 2">
    <name type="scientific">Steinernema carpocapsae</name>
    <name type="common">Entomopathogenic nematode</name>
    <dbReference type="NCBI Taxonomy" id="34508"/>
    <lineage>
        <taxon>Eukaryota</taxon>
        <taxon>Metazoa</taxon>
        <taxon>Ecdysozoa</taxon>
        <taxon>Nematoda</taxon>
        <taxon>Chromadorea</taxon>
        <taxon>Rhabditida</taxon>
        <taxon>Tylenchina</taxon>
        <taxon>Panagrolaimomorpha</taxon>
        <taxon>Strongyloidoidea</taxon>
        <taxon>Steinernematidae</taxon>
        <taxon>Steinernema</taxon>
    </lineage>
</organism>
<protein>
    <submittedName>
        <fullName evidence="1">Uncharacterized protein</fullName>
    </submittedName>
</protein>
<evidence type="ECO:0000313" key="1">
    <source>
        <dbReference type="EMBL" id="TKR68195.1"/>
    </source>
</evidence>
<reference evidence="1 2" key="1">
    <citation type="journal article" date="2015" name="Genome Biol.">
        <title>Comparative genomics of Steinernema reveals deeply conserved gene regulatory networks.</title>
        <authorList>
            <person name="Dillman A.R."/>
            <person name="Macchietto M."/>
            <person name="Porter C.F."/>
            <person name="Rogers A."/>
            <person name="Williams B."/>
            <person name="Antoshechkin I."/>
            <person name="Lee M.M."/>
            <person name="Goodwin Z."/>
            <person name="Lu X."/>
            <person name="Lewis E.E."/>
            <person name="Goodrich-Blair H."/>
            <person name="Stock S.P."/>
            <person name="Adams B.J."/>
            <person name="Sternberg P.W."/>
            <person name="Mortazavi A."/>
        </authorList>
    </citation>
    <scope>NUCLEOTIDE SEQUENCE [LARGE SCALE GENOMIC DNA]</scope>
    <source>
        <strain evidence="1 2">ALL</strain>
    </source>
</reference>
<dbReference type="AlphaFoldDB" id="A0A4V5ZZN1"/>
<evidence type="ECO:0000313" key="2">
    <source>
        <dbReference type="Proteomes" id="UP000298663"/>
    </source>
</evidence>
<dbReference type="EMBL" id="AZBU02000008">
    <property type="protein sequence ID" value="TKR68195.1"/>
    <property type="molecule type" value="Genomic_DNA"/>
</dbReference>
<comment type="caution">
    <text evidence="1">The sequence shown here is derived from an EMBL/GenBank/DDBJ whole genome shotgun (WGS) entry which is preliminary data.</text>
</comment>
<sequence length="70" mass="7581">MSNWLLGTSIISQSAAPVGSISTPISLIHGIPELFSRSESDPDVEKEFSPVVLDIHSNTLSIHSSFSVQW</sequence>
<keyword evidence="2" id="KW-1185">Reference proteome</keyword>
<dbReference type="Proteomes" id="UP000298663">
    <property type="component" value="Unassembled WGS sequence"/>
</dbReference>
<reference evidence="1 2" key="2">
    <citation type="journal article" date="2019" name="G3 (Bethesda)">
        <title>Hybrid Assembly of the Genome of the Entomopathogenic Nematode Steinernema carpocapsae Identifies the X-Chromosome.</title>
        <authorList>
            <person name="Serra L."/>
            <person name="Macchietto M."/>
            <person name="Macias-Munoz A."/>
            <person name="McGill C.J."/>
            <person name="Rodriguez I.M."/>
            <person name="Rodriguez B."/>
            <person name="Murad R."/>
            <person name="Mortazavi A."/>
        </authorList>
    </citation>
    <scope>NUCLEOTIDE SEQUENCE [LARGE SCALE GENOMIC DNA]</scope>
    <source>
        <strain evidence="1 2">ALL</strain>
    </source>
</reference>
<gene>
    <name evidence="1" type="ORF">L596_024210</name>
</gene>
<accession>A0A4V5ZZN1</accession>
<name>A0A4V5ZZN1_STECR</name>